<dbReference type="InterPro" id="IPR010288">
    <property type="entry name" value="EcsB_ABC"/>
</dbReference>
<feature type="transmembrane region" description="Helical" evidence="1">
    <location>
        <begin position="58"/>
        <end position="80"/>
    </location>
</feature>
<evidence type="ECO:0000256" key="1">
    <source>
        <dbReference type="SAM" id="Phobius"/>
    </source>
</evidence>
<feature type="transmembrane region" description="Helical" evidence="1">
    <location>
        <begin position="101"/>
        <end position="124"/>
    </location>
</feature>
<dbReference type="RefSeq" id="WP_095369904.1">
    <property type="nucleotide sequence ID" value="NZ_CP022983.1"/>
</dbReference>
<dbReference type="OrthoDB" id="2447941at2"/>
<feature type="transmembrane region" description="Helical" evidence="1">
    <location>
        <begin position="353"/>
        <end position="371"/>
    </location>
</feature>
<feature type="transmembrane region" description="Helical" evidence="1">
    <location>
        <begin position="190"/>
        <end position="208"/>
    </location>
</feature>
<evidence type="ECO:0000313" key="2">
    <source>
        <dbReference type="EMBL" id="ASV66329.1"/>
    </source>
</evidence>
<feature type="transmembrane region" description="Helical" evidence="1">
    <location>
        <begin position="136"/>
        <end position="155"/>
    </location>
</feature>
<keyword evidence="3" id="KW-1185">Reference proteome</keyword>
<name>A0A248TDU4_9BACI</name>
<accession>A0A248TDU4</accession>
<dbReference type="AlphaFoldDB" id="A0A248TDU4"/>
<dbReference type="GO" id="GO:0016020">
    <property type="term" value="C:membrane"/>
    <property type="evidence" value="ECO:0007669"/>
    <property type="project" value="InterPro"/>
</dbReference>
<dbReference type="Proteomes" id="UP000215137">
    <property type="component" value="Chromosome"/>
</dbReference>
<keyword evidence="1" id="KW-1133">Transmembrane helix</keyword>
<dbReference type="EMBL" id="CP022983">
    <property type="protein sequence ID" value="ASV66329.1"/>
    <property type="molecule type" value="Genomic_DNA"/>
</dbReference>
<reference evidence="2 3" key="1">
    <citation type="submission" date="2017-08" db="EMBL/GenBank/DDBJ databases">
        <title>Complete Genome Sequence of Bacillus kochii Oregon-R-modENCODE STRAIN BDGP4, isolated from Drosophila melanogaster gut.</title>
        <authorList>
            <person name="Wan K.H."/>
            <person name="Yu C."/>
            <person name="Park S."/>
            <person name="Hammonds A.S."/>
            <person name="Booth B.W."/>
            <person name="Celniker S.E."/>
        </authorList>
    </citation>
    <scope>NUCLEOTIDE SEQUENCE [LARGE SCALE GENOMIC DNA]</scope>
    <source>
        <strain evidence="2 3">BDGP4</strain>
    </source>
</reference>
<feature type="transmembrane region" description="Helical" evidence="1">
    <location>
        <begin position="284"/>
        <end position="302"/>
    </location>
</feature>
<dbReference type="PIRSF" id="PIRSF037259">
    <property type="entry name" value="EcsB_ABC"/>
    <property type="match status" value="1"/>
</dbReference>
<gene>
    <name evidence="2" type="ORF">CKF48_02625</name>
</gene>
<evidence type="ECO:0000313" key="3">
    <source>
        <dbReference type="Proteomes" id="UP000215137"/>
    </source>
</evidence>
<feature type="transmembrane region" description="Helical" evidence="1">
    <location>
        <begin position="167"/>
        <end position="184"/>
    </location>
</feature>
<organism evidence="2 3">
    <name type="scientific">Cytobacillus kochii</name>
    <dbReference type="NCBI Taxonomy" id="859143"/>
    <lineage>
        <taxon>Bacteria</taxon>
        <taxon>Bacillati</taxon>
        <taxon>Bacillota</taxon>
        <taxon>Bacilli</taxon>
        <taxon>Bacillales</taxon>
        <taxon>Bacillaceae</taxon>
        <taxon>Cytobacillus</taxon>
    </lineage>
</organism>
<keyword evidence="1" id="KW-0472">Membrane</keyword>
<dbReference type="KEGG" id="bko:CKF48_02625"/>
<feature type="transmembrane region" description="Helical" evidence="1">
    <location>
        <begin position="308"/>
        <end position="327"/>
    </location>
</feature>
<sequence length="405" mass="47531">MNDIQSIWKNRFANRTKELSRYLKYIFNGHIVIVMVFLIGTVAYYYQEWLKTLTSDFPVAEIMAILLGLIVTYSPIYTFLEEADRVFLLPLENKLGMYFKKAILTSFLLSSYLILIGLAVLMPMYASVNQGDFSSFFPFLIILLLVKGVNMLIRWRVQYEMDYTTHLIDSFVRFVINVALLFFIFSSAHIGFTIATIGILLLLYLYFYQKTKGKGLKWEFLIQSEERKMAKFYRVANMFTDVPHLRDQIKRRKWLDWVLQSVSYQQENTFHYLYLRTFLRTGDYLGIFFRLTAIGGVLIYFINNGIAQIVIAMLFIYLTGFQLVPLWRQHQNKLWIDLYPVDVKIRENSFKWLIARVLIIQAIIYALLIMIKGSFFVGFGVLVLSGLVAVGYAYLYMMKTLRSQS</sequence>
<protein>
    <submittedName>
        <fullName evidence="2">ABC transporter permease</fullName>
    </submittedName>
</protein>
<feature type="transmembrane region" description="Helical" evidence="1">
    <location>
        <begin position="377"/>
        <end position="397"/>
    </location>
</feature>
<feature type="transmembrane region" description="Helical" evidence="1">
    <location>
        <begin position="25"/>
        <end position="46"/>
    </location>
</feature>
<proteinExistence type="predicted"/>
<dbReference type="Pfam" id="PF05975">
    <property type="entry name" value="EcsB"/>
    <property type="match status" value="1"/>
</dbReference>
<keyword evidence="1" id="KW-0812">Transmembrane</keyword>